<dbReference type="InterPro" id="IPR000086">
    <property type="entry name" value="NUDIX_hydrolase_dom"/>
</dbReference>
<dbReference type="GO" id="GO:0010945">
    <property type="term" value="F:coenzyme A diphosphatase activity"/>
    <property type="evidence" value="ECO:0007669"/>
    <property type="project" value="EnsemblFungi"/>
</dbReference>
<dbReference type="Proteomes" id="UP000001640">
    <property type="component" value="Chromosome 3"/>
</dbReference>
<dbReference type="GO" id="GO:0008413">
    <property type="term" value="F:8-oxo-7,8-dihydroguanosine triphosphate pyrophosphatase activity"/>
    <property type="evidence" value="ECO:0007669"/>
    <property type="project" value="EnsemblFungi"/>
</dbReference>
<evidence type="ECO:0000256" key="2">
    <source>
        <dbReference type="ARBA" id="ARBA00001946"/>
    </source>
</evidence>
<evidence type="ECO:0000313" key="9">
    <source>
        <dbReference type="Proteomes" id="UP000001640"/>
    </source>
</evidence>
<dbReference type="GO" id="GO:0005777">
    <property type="term" value="C:peroxisome"/>
    <property type="evidence" value="ECO:0007669"/>
    <property type="project" value="EnsemblFungi"/>
</dbReference>
<dbReference type="RefSeq" id="XP_003675661.1">
    <property type="nucleotide sequence ID" value="XM_003675613.1"/>
</dbReference>
<keyword evidence="3" id="KW-0479">Metal-binding</keyword>
<evidence type="ECO:0000256" key="6">
    <source>
        <dbReference type="ARBA" id="ARBA00023211"/>
    </source>
</evidence>
<dbReference type="HOGENOM" id="CLU_040940_1_0_1"/>
<dbReference type="Gene3D" id="3.90.79.10">
    <property type="entry name" value="Nucleoside Triphosphate Pyrophosphohydrolase"/>
    <property type="match status" value="1"/>
</dbReference>
<dbReference type="PROSITE" id="PS51462">
    <property type="entry name" value="NUDIX"/>
    <property type="match status" value="1"/>
</dbReference>
<keyword evidence="5" id="KW-0460">Magnesium</keyword>
<dbReference type="OrthoDB" id="206213at2759"/>
<evidence type="ECO:0000259" key="7">
    <source>
        <dbReference type="PROSITE" id="PS51462"/>
    </source>
</evidence>
<protein>
    <recommendedName>
        <fullName evidence="7">Nudix hydrolase domain-containing protein</fullName>
    </recommendedName>
</protein>
<dbReference type="STRING" id="1064592.G0VCT5"/>
<comment type="cofactor">
    <cofactor evidence="1">
        <name>Mn(2+)</name>
        <dbReference type="ChEBI" id="CHEBI:29035"/>
    </cofactor>
</comment>
<evidence type="ECO:0000256" key="3">
    <source>
        <dbReference type="ARBA" id="ARBA00022723"/>
    </source>
</evidence>
<accession>G0VCT5</accession>
<dbReference type="InParanoid" id="G0VCT5"/>
<dbReference type="OMA" id="WRMHHFF"/>
<dbReference type="PANTHER" id="PTHR12992:SF24">
    <property type="entry name" value="PEROXISOMAL COENZYME A DIPHOSPHATASE NUDT7"/>
    <property type="match status" value="1"/>
</dbReference>
<name>G0VCT5_NAUCA</name>
<dbReference type="AlphaFoldDB" id="G0VCT5"/>
<feature type="domain" description="Nudix hydrolase" evidence="7">
    <location>
        <begin position="50"/>
        <end position="211"/>
    </location>
</feature>
<dbReference type="GO" id="GO:0046872">
    <property type="term" value="F:metal ion binding"/>
    <property type="evidence" value="ECO:0007669"/>
    <property type="project" value="UniProtKB-KW"/>
</dbReference>
<proteinExistence type="predicted"/>
<dbReference type="SUPFAM" id="SSF55811">
    <property type="entry name" value="Nudix"/>
    <property type="match status" value="1"/>
</dbReference>
<organism evidence="8 9">
    <name type="scientific">Naumovozyma castellii</name>
    <name type="common">Yeast</name>
    <name type="synonym">Saccharomyces castellii</name>
    <dbReference type="NCBI Taxonomy" id="27288"/>
    <lineage>
        <taxon>Eukaryota</taxon>
        <taxon>Fungi</taxon>
        <taxon>Dikarya</taxon>
        <taxon>Ascomycota</taxon>
        <taxon>Saccharomycotina</taxon>
        <taxon>Saccharomycetes</taxon>
        <taxon>Saccharomycetales</taxon>
        <taxon>Saccharomycetaceae</taxon>
        <taxon>Naumovozyma</taxon>
    </lineage>
</organism>
<gene>
    <name evidence="8" type="primary">NCAS0C03050</name>
    <name evidence="8" type="ordered locus">NCAS_0C03050</name>
</gene>
<dbReference type="GO" id="GO:0015938">
    <property type="term" value="P:coenzyme A catabolic process"/>
    <property type="evidence" value="ECO:0007669"/>
    <property type="project" value="TreeGrafter"/>
</dbReference>
<dbReference type="InterPro" id="IPR045121">
    <property type="entry name" value="CoAse"/>
</dbReference>
<dbReference type="FunCoup" id="G0VCT5">
    <property type="interactions" value="113"/>
</dbReference>
<dbReference type="CDD" id="cd03426">
    <property type="entry name" value="NUDIX_CoAse_Nudt7"/>
    <property type="match status" value="1"/>
</dbReference>
<keyword evidence="6" id="KW-0464">Manganese</keyword>
<comment type="cofactor">
    <cofactor evidence="2">
        <name>Mg(2+)</name>
        <dbReference type="ChEBI" id="CHEBI:18420"/>
    </cofactor>
</comment>
<dbReference type="KEGG" id="ncs:NCAS_0C03050"/>
<sequence>MGHNNHQRGIDNKNNDTIIMVALKPSQLLDNLRRFRYPQKFTLNSIWPANRRAAVLVLLFIGKKGELRVLLTKRSRNLRSFSGHVALPGGKADNIRETFEKVARREAEEEIGLPQDPQVLEQEYGMKLEVVTTELPCYLSQTYLSVKPVVCFLHNSNLESLDEKYSKTINGSKFFGKLNPGETSSMFSIPLSDLVYNIAHTPLQTTYQCEYSKRVDLIKRWGGLKWFISHCYYPVVNSSDMVWLQNIEDLSSSDETEAVPKCRDVWGLTAKIISHIAHVAYGLQPDKEYSIGHEYLIYGLHELGEQMNTRERNAWEKAMIVGKKGFKYSDVIPKYYMEKIGDDPVF</sequence>
<dbReference type="PANTHER" id="PTHR12992">
    <property type="entry name" value="NUDIX HYDROLASE"/>
    <property type="match status" value="1"/>
</dbReference>
<keyword evidence="9" id="KW-1185">Reference proteome</keyword>
<dbReference type="eggNOG" id="KOG3069">
    <property type="taxonomic scope" value="Eukaryota"/>
</dbReference>
<reference evidence="8 9" key="1">
    <citation type="journal article" date="2011" name="Proc. Natl. Acad. Sci. U.S.A.">
        <title>Evolutionary erosion of yeast sex chromosomes by mating-type switching accidents.</title>
        <authorList>
            <person name="Gordon J.L."/>
            <person name="Armisen D."/>
            <person name="Proux-Wera E."/>
            <person name="Oheigeartaigh S.S."/>
            <person name="Byrne K.P."/>
            <person name="Wolfe K.H."/>
        </authorList>
    </citation>
    <scope>NUCLEOTIDE SEQUENCE [LARGE SCALE GENOMIC DNA]</scope>
    <source>
        <strain evidence="9">ATCC 76901 / BCRC 22586 / CBS 4309 / NBRC 1992 / NRRL Y-12630</strain>
    </source>
</reference>
<dbReference type="InterPro" id="IPR015797">
    <property type="entry name" value="NUDIX_hydrolase-like_dom_sf"/>
</dbReference>
<dbReference type="EMBL" id="HE576754">
    <property type="protein sequence ID" value="CCC69295.1"/>
    <property type="molecule type" value="Genomic_DNA"/>
</dbReference>
<evidence type="ECO:0000256" key="1">
    <source>
        <dbReference type="ARBA" id="ARBA00001936"/>
    </source>
</evidence>
<keyword evidence="4" id="KW-0378">Hydrolase</keyword>
<evidence type="ECO:0000256" key="4">
    <source>
        <dbReference type="ARBA" id="ARBA00022801"/>
    </source>
</evidence>
<evidence type="ECO:0000313" key="8">
    <source>
        <dbReference type="EMBL" id="CCC69295.1"/>
    </source>
</evidence>
<dbReference type="Pfam" id="PF00293">
    <property type="entry name" value="NUDIX"/>
    <property type="match status" value="1"/>
</dbReference>
<reference key="2">
    <citation type="submission" date="2011-08" db="EMBL/GenBank/DDBJ databases">
        <title>Genome sequence of Naumovozyma castellii.</title>
        <authorList>
            <person name="Gordon J.L."/>
            <person name="Armisen D."/>
            <person name="Proux-Wera E."/>
            <person name="OhEigeartaigh S.S."/>
            <person name="Byrne K.P."/>
            <person name="Wolfe K.H."/>
        </authorList>
    </citation>
    <scope>NUCLEOTIDE SEQUENCE</scope>
    <source>
        <strain>Type strain:CBS 4309</strain>
    </source>
</reference>
<evidence type="ECO:0000256" key="5">
    <source>
        <dbReference type="ARBA" id="ARBA00022842"/>
    </source>
</evidence>
<dbReference type="GeneID" id="96902878"/>
<dbReference type="GO" id="GO:0006281">
    <property type="term" value="P:DNA repair"/>
    <property type="evidence" value="ECO:0007669"/>
    <property type="project" value="EnsemblFungi"/>
</dbReference>